<comment type="function">
    <text evidence="3">Catalyzes the removal of a penultimate prolyl residue from the N-termini of peptides.</text>
</comment>
<dbReference type="OMA" id="YELRMIR"/>
<evidence type="ECO:0000256" key="8">
    <source>
        <dbReference type="ARBA" id="ARBA00022723"/>
    </source>
</evidence>
<evidence type="ECO:0000313" key="16">
    <source>
        <dbReference type="Proteomes" id="UP000294847"/>
    </source>
</evidence>
<evidence type="ECO:0000256" key="1">
    <source>
        <dbReference type="ARBA" id="ARBA00001424"/>
    </source>
</evidence>
<keyword evidence="8" id="KW-0479">Metal-binding</keyword>
<dbReference type="Gene3D" id="3.40.350.10">
    <property type="entry name" value="Creatinase/prolidase N-terminal domain"/>
    <property type="match status" value="1"/>
</dbReference>
<reference evidence="15 16" key="1">
    <citation type="journal article" date="2019" name="Mol. Biol. Evol.">
        <title>Blast fungal genomes show frequent chromosomal changes, gene gains and losses, and effector gene turnover.</title>
        <authorList>
            <person name="Gomez Luciano L.B."/>
            <person name="Jason Tsai I."/>
            <person name="Chuma I."/>
            <person name="Tosa Y."/>
            <person name="Chen Y.H."/>
            <person name="Li J.Y."/>
            <person name="Li M.Y."/>
            <person name="Jade Lu M.Y."/>
            <person name="Nakayashiki H."/>
            <person name="Li W.H."/>
        </authorList>
    </citation>
    <scope>NUCLEOTIDE SEQUENCE [LARGE SCALE GENOMIC DNA]</scope>
    <source>
        <strain evidence="15">MZ5-1-6</strain>
    </source>
</reference>
<keyword evidence="11" id="KW-0464">Manganese</keyword>
<dbReference type="CDD" id="cd01087">
    <property type="entry name" value="Prolidase"/>
    <property type="match status" value="1"/>
</dbReference>
<organism evidence="15 16">
    <name type="scientific">Pyricularia oryzae</name>
    <name type="common">Rice blast fungus</name>
    <name type="synonym">Magnaporthe oryzae</name>
    <dbReference type="NCBI Taxonomy" id="318829"/>
    <lineage>
        <taxon>Eukaryota</taxon>
        <taxon>Fungi</taxon>
        <taxon>Dikarya</taxon>
        <taxon>Ascomycota</taxon>
        <taxon>Pezizomycotina</taxon>
        <taxon>Sordariomycetes</taxon>
        <taxon>Sordariomycetidae</taxon>
        <taxon>Magnaporthales</taxon>
        <taxon>Pyriculariaceae</taxon>
        <taxon>Pyricularia</taxon>
    </lineage>
</organism>
<evidence type="ECO:0000259" key="14">
    <source>
        <dbReference type="SMART" id="SM01011"/>
    </source>
</evidence>
<dbReference type="InterPro" id="IPR007865">
    <property type="entry name" value="Aminopep_P_N"/>
</dbReference>
<dbReference type="PANTHER" id="PTHR43226">
    <property type="entry name" value="XAA-PRO AMINOPEPTIDASE 3"/>
    <property type="match status" value="1"/>
</dbReference>
<evidence type="ECO:0000256" key="3">
    <source>
        <dbReference type="ARBA" id="ARBA00002443"/>
    </source>
</evidence>
<dbReference type="Proteomes" id="UP000294847">
    <property type="component" value="Chromosome 6"/>
</dbReference>
<dbReference type="InterPro" id="IPR036005">
    <property type="entry name" value="Creatinase/aminopeptidase-like"/>
</dbReference>
<evidence type="ECO:0000256" key="7">
    <source>
        <dbReference type="ARBA" id="ARBA00022670"/>
    </source>
</evidence>
<comment type="catalytic activity">
    <reaction evidence="1">
        <text>Release of any N-terminal amino acid, including proline, that is linked to proline, even from a dipeptide or tripeptide.</text>
        <dbReference type="EC" id="3.4.11.9"/>
    </reaction>
</comment>
<dbReference type="VEuPathDB" id="FungiDB:M_BR32_EuGene_00095881"/>
<dbReference type="SMART" id="SM01011">
    <property type="entry name" value="AMP_N"/>
    <property type="match status" value="1"/>
</dbReference>
<proteinExistence type="inferred from homology"/>
<dbReference type="EC" id="3.4.11.9" evidence="5"/>
<dbReference type="Pfam" id="PF00557">
    <property type="entry name" value="Peptidase_M24"/>
    <property type="match status" value="1"/>
</dbReference>
<evidence type="ECO:0000313" key="15">
    <source>
        <dbReference type="EMBL" id="QBZ63882.1"/>
    </source>
</evidence>
<dbReference type="InterPro" id="IPR029149">
    <property type="entry name" value="Creatin/AminoP/Spt16_N"/>
</dbReference>
<dbReference type="GO" id="GO:0006508">
    <property type="term" value="P:proteolysis"/>
    <property type="evidence" value="ECO:0007669"/>
    <property type="project" value="UniProtKB-KW"/>
</dbReference>
<keyword evidence="10" id="KW-0482">Metalloprotease</keyword>
<dbReference type="SUPFAM" id="SSF53092">
    <property type="entry name" value="Creatinase/prolidase N-terminal domain"/>
    <property type="match status" value="1"/>
</dbReference>
<comment type="similarity">
    <text evidence="4">Belongs to the peptidase M24B family.</text>
</comment>
<dbReference type="InterPro" id="IPR052433">
    <property type="entry name" value="X-Pro_dipept-like"/>
</dbReference>
<evidence type="ECO:0000256" key="13">
    <source>
        <dbReference type="ARBA" id="ARBA00032413"/>
    </source>
</evidence>
<evidence type="ECO:0000256" key="5">
    <source>
        <dbReference type="ARBA" id="ARBA00012574"/>
    </source>
</evidence>
<comment type="cofactor">
    <cofactor evidence="2">
        <name>Mn(2+)</name>
        <dbReference type="ChEBI" id="CHEBI:29035"/>
    </cofactor>
</comment>
<dbReference type="Gene3D" id="3.90.230.10">
    <property type="entry name" value="Creatinase/methionine aminopeptidase superfamily"/>
    <property type="match status" value="1"/>
</dbReference>
<sequence length="526" mass="58488">MGVEHELVVVDEFDALSIELKRPNGSSSSSPSRAVSVEKYPAKTHARKVADKLGVDKGLIYLQGKPTTTYEDSDMEPPFRQRRYFYYMSGADFPNAHLTYDVATDQLLLWIPTRQPREELYLGRIPSREDCMSRLDVDDCRDVVQMTRFIAAHLKHHPGTTLFLLHSDQAPGLDDLPVQYAGRRLDIGRLRLAVDAARVIKTPFEIRQIRRANQVSSEAHRAVLRQIRHLRTEADVEAVFVAACRVRGARSQAYNPIAGAGANAATLHYVDNAAPLKGKQTLVLDAGCEWDCYASDITRTMPAAGRKFSPEAQTIYRIVEKMQNACIDLVRPGVSYLFIQATAQLVAIEEFLKIGLLVGDKAKIAASRVVSAFFPHGLGHHVGLETHDVRSERLLGYDKSSAALWRGKRLVMSVEQCDRVAELMVTARQQGADARDALAEGMVITIEPGIYFNRQYIEAFCSDVPERGSFINKSVLDRYYPVGGVRIEDDILVTADGYENLTTAPKGEEALRIINGDDVEADAVLV</sequence>
<feature type="domain" description="Aminopeptidase P N-terminal" evidence="14">
    <location>
        <begin position="40"/>
        <end position="171"/>
    </location>
</feature>
<evidence type="ECO:0000256" key="10">
    <source>
        <dbReference type="ARBA" id="ARBA00023049"/>
    </source>
</evidence>
<evidence type="ECO:0000256" key="11">
    <source>
        <dbReference type="ARBA" id="ARBA00023211"/>
    </source>
</evidence>
<dbReference type="AlphaFoldDB" id="A0A4P7NP05"/>
<name>A0A4P7NP05_PYROR</name>
<dbReference type="EMBL" id="CP034209">
    <property type="protein sequence ID" value="QBZ63882.1"/>
    <property type="molecule type" value="Genomic_DNA"/>
</dbReference>
<evidence type="ECO:0000256" key="2">
    <source>
        <dbReference type="ARBA" id="ARBA00001936"/>
    </source>
</evidence>
<dbReference type="SMR" id="A0A4P7NP05"/>
<dbReference type="SUPFAM" id="SSF55920">
    <property type="entry name" value="Creatinase/aminopeptidase"/>
    <property type="match status" value="1"/>
</dbReference>
<dbReference type="PANTHER" id="PTHR43226:SF3">
    <property type="entry name" value="XAA-PRO AMINOPEPTIDASE AN0832-RELATED"/>
    <property type="match status" value="1"/>
</dbReference>
<dbReference type="GO" id="GO:0070006">
    <property type="term" value="F:metalloaminopeptidase activity"/>
    <property type="evidence" value="ECO:0007669"/>
    <property type="project" value="InterPro"/>
</dbReference>
<evidence type="ECO:0000256" key="9">
    <source>
        <dbReference type="ARBA" id="ARBA00022801"/>
    </source>
</evidence>
<keyword evidence="7" id="KW-0645">Protease</keyword>
<evidence type="ECO:0000256" key="12">
    <source>
        <dbReference type="ARBA" id="ARBA00030849"/>
    </source>
</evidence>
<dbReference type="GO" id="GO:0030145">
    <property type="term" value="F:manganese ion binding"/>
    <property type="evidence" value="ECO:0007669"/>
    <property type="project" value="InterPro"/>
</dbReference>
<dbReference type="Pfam" id="PF05195">
    <property type="entry name" value="AMP_N"/>
    <property type="match status" value="1"/>
</dbReference>
<keyword evidence="6" id="KW-0031">Aminopeptidase</keyword>
<keyword evidence="9" id="KW-0378">Hydrolase</keyword>
<evidence type="ECO:0000256" key="4">
    <source>
        <dbReference type="ARBA" id="ARBA00008766"/>
    </source>
</evidence>
<dbReference type="InterPro" id="IPR000994">
    <property type="entry name" value="Pept_M24"/>
</dbReference>
<gene>
    <name evidence="15" type="ORF">PoMZ_05573</name>
</gene>
<protein>
    <recommendedName>
        <fullName evidence="5">Xaa-Pro aminopeptidase</fullName>
        <ecNumber evidence="5">3.4.11.9</ecNumber>
    </recommendedName>
    <alternativeName>
        <fullName evidence="12">Aminoacylproline aminopeptidase</fullName>
    </alternativeName>
    <alternativeName>
        <fullName evidence="13">Prolidase</fullName>
    </alternativeName>
</protein>
<accession>A0A4P7NP05</accession>
<evidence type="ECO:0000256" key="6">
    <source>
        <dbReference type="ARBA" id="ARBA00022438"/>
    </source>
</evidence>